<protein>
    <submittedName>
        <fullName evidence="10">G-protein coupled receptor</fullName>
    </submittedName>
</protein>
<keyword evidence="5 8" id="KW-0472">Membrane</keyword>
<keyword evidence="4" id="KW-0297">G-protein coupled receptor</keyword>
<dbReference type="Gene3D" id="1.20.1070.10">
    <property type="entry name" value="Rhodopsin 7-helix transmembrane proteins"/>
    <property type="match status" value="1"/>
</dbReference>
<evidence type="ECO:0000313" key="10">
    <source>
        <dbReference type="EMBL" id="KAK0059979.1"/>
    </source>
</evidence>
<evidence type="ECO:0000256" key="3">
    <source>
        <dbReference type="ARBA" id="ARBA00022989"/>
    </source>
</evidence>
<keyword evidence="3 8" id="KW-1133">Transmembrane helix</keyword>
<comment type="subcellular location">
    <subcellularLocation>
        <location evidence="1">Membrane</location>
        <topology evidence="1">Multi-pass membrane protein</topology>
    </subcellularLocation>
</comment>
<evidence type="ECO:0000256" key="6">
    <source>
        <dbReference type="ARBA" id="ARBA00023170"/>
    </source>
</evidence>
<dbReference type="InterPro" id="IPR017452">
    <property type="entry name" value="GPCR_Rhodpsn_7TM"/>
</dbReference>
<keyword evidence="11" id="KW-1185">Reference proteome</keyword>
<evidence type="ECO:0000256" key="5">
    <source>
        <dbReference type="ARBA" id="ARBA00023136"/>
    </source>
</evidence>
<reference evidence="10" key="2">
    <citation type="submission" date="2023-04" db="EMBL/GenBank/DDBJ databases">
        <authorList>
            <person name="Bu L."/>
            <person name="Lu L."/>
            <person name="Laidemitt M.R."/>
            <person name="Zhang S.M."/>
            <person name="Mutuku M."/>
            <person name="Mkoji G."/>
            <person name="Steinauer M."/>
            <person name="Loker E.S."/>
        </authorList>
    </citation>
    <scope>NUCLEOTIDE SEQUENCE</scope>
    <source>
        <strain evidence="10">KasaAsao</strain>
        <tissue evidence="10">Whole Snail</tissue>
    </source>
</reference>
<feature type="transmembrane region" description="Helical" evidence="8">
    <location>
        <begin position="237"/>
        <end position="261"/>
    </location>
</feature>
<feature type="transmembrane region" description="Helical" evidence="8">
    <location>
        <begin position="282"/>
        <end position="304"/>
    </location>
</feature>
<feature type="transmembrane region" description="Helical" evidence="8">
    <location>
        <begin position="45"/>
        <end position="69"/>
    </location>
</feature>
<dbReference type="PRINTS" id="PR00237">
    <property type="entry name" value="GPCRRHODOPSN"/>
</dbReference>
<dbReference type="InterPro" id="IPR000276">
    <property type="entry name" value="GPCR_Rhodpsn"/>
</dbReference>
<dbReference type="Pfam" id="PF00001">
    <property type="entry name" value="7tm_1"/>
    <property type="match status" value="1"/>
</dbReference>
<dbReference type="GO" id="GO:0004930">
    <property type="term" value="F:G protein-coupled receptor activity"/>
    <property type="evidence" value="ECO:0007669"/>
    <property type="project" value="UniProtKB-KW"/>
</dbReference>
<dbReference type="GO" id="GO:0016020">
    <property type="term" value="C:membrane"/>
    <property type="evidence" value="ECO:0007669"/>
    <property type="project" value="UniProtKB-SubCell"/>
</dbReference>
<organism evidence="10 11">
    <name type="scientific">Biomphalaria pfeifferi</name>
    <name type="common">Bloodfluke planorb</name>
    <name type="synonym">Freshwater snail</name>
    <dbReference type="NCBI Taxonomy" id="112525"/>
    <lineage>
        <taxon>Eukaryota</taxon>
        <taxon>Metazoa</taxon>
        <taxon>Spiralia</taxon>
        <taxon>Lophotrochozoa</taxon>
        <taxon>Mollusca</taxon>
        <taxon>Gastropoda</taxon>
        <taxon>Heterobranchia</taxon>
        <taxon>Euthyneura</taxon>
        <taxon>Panpulmonata</taxon>
        <taxon>Hygrophila</taxon>
        <taxon>Lymnaeoidea</taxon>
        <taxon>Planorbidae</taxon>
        <taxon>Biomphalaria</taxon>
    </lineage>
</organism>
<evidence type="ECO:0000256" key="8">
    <source>
        <dbReference type="SAM" id="Phobius"/>
    </source>
</evidence>
<feature type="transmembrane region" description="Helical" evidence="8">
    <location>
        <begin position="141"/>
        <end position="165"/>
    </location>
</feature>
<dbReference type="AlphaFoldDB" id="A0AAD8BUE1"/>
<keyword evidence="2 8" id="KW-0812">Transmembrane</keyword>
<dbReference type="PROSITE" id="PS50262">
    <property type="entry name" value="G_PROTEIN_RECEP_F1_2"/>
    <property type="match status" value="1"/>
</dbReference>
<reference evidence="10" key="1">
    <citation type="journal article" date="2023" name="PLoS Negl. Trop. Dis.">
        <title>A genome sequence for Biomphalaria pfeifferi, the major vector snail for the human-infecting parasite Schistosoma mansoni.</title>
        <authorList>
            <person name="Bu L."/>
            <person name="Lu L."/>
            <person name="Laidemitt M.R."/>
            <person name="Zhang S.M."/>
            <person name="Mutuku M."/>
            <person name="Mkoji G."/>
            <person name="Steinauer M."/>
            <person name="Loker E.S."/>
        </authorList>
    </citation>
    <scope>NUCLEOTIDE SEQUENCE</scope>
    <source>
        <strain evidence="10">KasaAsao</strain>
    </source>
</reference>
<feature type="transmembrane region" description="Helical" evidence="8">
    <location>
        <begin position="319"/>
        <end position="338"/>
    </location>
</feature>
<feature type="transmembrane region" description="Helical" evidence="8">
    <location>
        <begin position="177"/>
        <end position="201"/>
    </location>
</feature>
<comment type="caution">
    <text evidence="10">The sequence shown here is derived from an EMBL/GenBank/DDBJ whole genome shotgun (WGS) entry which is preliminary data.</text>
</comment>
<gene>
    <name evidence="10" type="ORF">Bpfe_010507</name>
</gene>
<dbReference type="Proteomes" id="UP001233172">
    <property type="component" value="Unassembled WGS sequence"/>
</dbReference>
<keyword evidence="6 10" id="KW-0675">Receptor</keyword>
<dbReference type="PANTHER" id="PTHR24243">
    <property type="entry name" value="G-PROTEIN COUPLED RECEPTOR"/>
    <property type="match status" value="1"/>
</dbReference>
<sequence>MSASIHLVFLGFNESQRFLNLSSNETSQDSLPDIELIEIDKILRLLQLCIKPVVGAFGLFVNTLTLIILCKMGLKKASNILILNLTLADCLILMNSVNFVHLLARFGHDTISFNFYGWELSGDLAGFVVILDRLSNSLHYWGSYVSTGIPVLITLERFIATFFPLKFKQIVTPKRVFILNVAIWLIWLPWILSWSLLYTFVSSKLPNGQLITKRKRATFFIKDIYLYSLIDVYVLNFLSSIIPVCLVCLGCLCIGIRVKLFRRERKLLATSSTRSSMRTTRTLVSVSLIFSAINGCYFIVGLLFSDLNTTLFITMVDEIMRLMLNICSTSNFFVYVILNSKFRRIFMTMITLRT</sequence>
<keyword evidence="7" id="KW-0807">Transducer</keyword>
<feature type="domain" description="G-protein coupled receptors family 1 profile" evidence="9">
    <location>
        <begin position="61"/>
        <end position="335"/>
    </location>
</feature>
<name>A0AAD8BUE1_BIOPF</name>
<dbReference type="SUPFAM" id="SSF81321">
    <property type="entry name" value="Family A G protein-coupled receptor-like"/>
    <property type="match status" value="1"/>
</dbReference>
<evidence type="ECO:0000256" key="4">
    <source>
        <dbReference type="ARBA" id="ARBA00023040"/>
    </source>
</evidence>
<evidence type="ECO:0000256" key="7">
    <source>
        <dbReference type="ARBA" id="ARBA00023224"/>
    </source>
</evidence>
<dbReference type="PANTHER" id="PTHR24243:SF208">
    <property type="entry name" value="PYROKININ-1 RECEPTOR"/>
    <property type="match status" value="1"/>
</dbReference>
<accession>A0AAD8BUE1</accession>
<proteinExistence type="predicted"/>
<dbReference type="EMBL" id="JASAOG010000038">
    <property type="protein sequence ID" value="KAK0059979.1"/>
    <property type="molecule type" value="Genomic_DNA"/>
</dbReference>
<evidence type="ECO:0000256" key="2">
    <source>
        <dbReference type="ARBA" id="ARBA00022692"/>
    </source>
</evidence>
<evidence type="ECO:0000259" key="9">
    <source>
        <dbReference type="PROSITE" id="PS50262"/>
    </source>
</evidence>
<feature type="transmembrane region" description="Helical" evidence="8">
    <location>
        <begin position="81"/>
        <end position="104"/>
    </location>
</feature>
<evidence type="ECO:0000313" key="11">
    <source>
        <dbReference type="Proteomes" id="UP001233172"/>
    </source>
</evidence>
<evidence type="ECO:0000256" key="1">
    <source>
        <dbReference type="ARBA" id="ARBA00004141"/>
    </source>
</evidence>